<evidence type="ECO:0000313" key="2">
    <source>
        <dbReference type="Proteomes" id="UP000268016"/>
    </source>
</evidence>
<dbReference type="Proteomes" id="UP000268016">
    <property type="component" value="Unassembled WGS sequence"/>
</dbReference>
<organism evidence="1 2">
    <name type="scientific">Histidinibacterium lentulum</name>
    <dbReference type="NCBI Taxonomy" id="2480588"/>
    <lineage>
        <taxon>Bacteria</taxon>
        <taxon>Pseudomonadati</taxon>
        <taxon>Pseudomonadota</taxon>
        <taxon>Alphaproteobacteria</taxon>
        <taxon>Rhodobacterales</taxon>
        <taxon>Paracoccaceae</taxon>
        <taxon>Histidinibacterium</taxon>
    </lineage>
</organism>
<protein>
    <submittedName>
        <fullName evidence="1">Uncharacterized protein</fullName>
    </submittedName>
</protein>
<reference evidence="1 2" key="1">
    <citation type="submission" date="2018-10" db="EMBL/GenBank/DDBJ databases">
        <title>Histidinibacterium lentulum gen. nov., sp. nov., a marine bacterium from the culture broth of Picochlorum sp. 122.</title>
        <authorList>
            <person name="Wang G."/>
        </authorList>
    </citation>
    <scope>NUCLEOTIDE SEQUENCE [LARGE SCALE GENOMIC DNA]</scope>
    <source>
        <strain evidence="1 2">B17</strain>
    </source>
</reference>
<accession>A0A3N2R5S8</accession>
<dbReference type="OrthoDB" id="7820300at2"/>
<dbReference type="EMBL" id="RDRB01000003">
    <property type="protein sequence ID" value="ROU02829.1"/>
    <property type="molecule type" value="Genomic_DNA"/>
</dbReference>
<sequence length="284" mass="32368">MADRKPPAPVGPDFEPDALDARITVHEAAQIVEIDYTGLHIGSSAEANAFYDRVEHRIDASGEPLWFFLADTTDYRIDSSAWFAYSRRSTDLHEAHSMGTVRVDRTPGMGAKLASWRGTDRENPNLFASRAEAWEALRARPSLRRLRPGHVPSHHKVDFRRRIRLDPEAGICEVDLSGISFEHSRDVNDIFNWIEEAVRPTGRRWYFLYDYEGTRIQQPAWLTYTLRAEALRDAWSLGSVRYAAGSETETDIRLRAESRTTRPNIRNTRAEALERIAEMKAAAA</sequence>
<evidence type="ECO:0000313" key="1">
    <source>
        <dbReference type="EMBL" id="ROU02829.1"/>
    </source>
</evidence>
<proteinExistence type="predicted"/>
<dbReference type="RefSeq" id="WP_123641377.1">
    <property type="nucleotide sequence ID" value="NZ_ML119083.1"/>
</dbReference>
<dbReference type="AlphaFoldDB" id="A0A3N2R5S8"/>
<name>A0A3N2R5S8_9RHOB</name>
<comment type="caution">
    <text evidence="1">The sequence shown here is derived from an EMBL/GenBank/DDBJ whole genome shotgun (WGS) entry which is preliminary data.</text>
</comment>
<keyword evidence="2" id="KW-1185">Reference proteome</keyword>
<gene>
    <name evidence="1" type="ORF">EAT49_05865</name>
</gene>